<dbReference type="OrthoDB" id="4958382at2"/>
<proteinExistence type="predicted"/>
<sequence length="268" mass="28918">MGKFSKQGALLAVGLSSLILLASGCSASTVEAVGGPTSTVSAVPAVSATPTAAAKLFSVGGSLNTKLIPGVTVKTSKGAYLQAAIDPTDKVFQYDPKLVEAGVLDQWSVEDITAAQKFMVNFALTELIDTPLNGQAETPDQWYTRNVDKFLPIWHEDLRKIIGSVDENGESTSIVTEQAWMAAKGIEYRYGADQPRMIGMEMAPTKYAVTPEGYLSIYFNALFVMSTEEGTADNQIDTNSNMQFAVLKTEDGSFVFNEANNNYSYNHH</sequence>
<dbReference type="AlphaFoldDB" id="A0A2V3DMN8"/>
<keyword evidence="1" id="KW-0732">Signal</keyword>
<feature type="signal peptide" evidence="1">
    <location>
        <begin position="1"/>
        <end position="22"/>
    </location>
</feature>
<comment type="caution">
    <text evidence="2">The sequence shown here is derived from an EMBL/GenBank/DDBJ whole genome shotgun (WGS) entry which is preliminary data.</text>
</comment>
<protein>
    <submittedName>
        <fullName evidence="2">Uncharacterized protein</fullName>
    </submittedName>
</protein>
<name>A0A2V3DMN8_9MICC</name>
<dbReference type="PROSITE" id="PS51257">
    <property type="entry name" value="PROKAR_LIPOPROTEIN"/>
    <property type="match status" value="1"/>
</dbReference>
<gene>
    <name evidence="2" type="ORF">CVS29_17395</name>
</gene>
<dbReference type="Proteomes" id="UP000246303">
    <property type="component" value="Unassembled WGS sequence"/>
</dbReference>
<dbReference type="RefSeq" id="WP_110107824.1">
    <property type="nucleotide sequence ID" value="NZ_JACBZZ010000001.1"/>
</dbReference>
<evidence type="ECO:0000313" key="2">
    <source>
        <dbReference type="EMBL" id="PXA64027.1"/>
    </source>
</evidence>
<feature type="chain" id="PRO_5038553127" evidence="1">
    <location>
        <begin position="23"/>
        <end position="268"/>
    </location>
</feature>
<organism evidence="2 3">
    <name type="scientific">Arthrobacter psychrochitiniphilus</name>
    <dbReference type="NCBI Taxonomy" id="291045"/>
    <lineage>
        <taxon>Bacteria</taxon>
        <taxon>Bacillati</taxon>
        <taxon>Actinomycetota</taxon>
        <taxon>Actinomycetes</taxon>
        <taxon>Micrococcales</taxon>
        <taxon>Micrococcaceae</taxon>
        <taxon>Arthrobacter</taxon>
    </lineage>
</organism>
<keyword evidence="3" id="KW-1185">Reference proteome</keyword>
<dbReference type="EMBL" id="QHLZ01000017">
    <property type="protein sequence ID" value="PXA64027.1"/>
    <property type="molecule type" value="Genomic_DNA"/>
</dbReference>
<evidence type="ECO:0000313" key="3">
    <source>
        <dbReference type="Proteomes" id="UP000246303"/>
    </source>
</evidence>
<reference evidence="2 3" key="1">
    <citation type="submission" date="2018-05" db="EMBL/GenBank/DDBJ databases">
        <title>Genetic diversity of glacier-inhabiting Cryobacterium bacteria in China and description of Cryobacterium mengkeensis sp. nov. and Arthrobacter glacialis sp. nov.</title>
        <authorList>
            <person name="Liu Q."/>
            <person name="Xin Y.-H."/>
        </authorList>
    </citation>
    <scope>NUCLEOTIDE SEQUENCE [LARGE SCALE GENOMIC DNA]</scope>
    <source>
        <strain evidence="2 3">GP3</strain>
    </source>
</reference>
<evidence type="ECO:0000256" key="1">
    <source>
        <dbReference type="SAM" id="SignalP"/>
    </source>
</evidence>
<accession>A0A2V3DMN8</accession>